<keyword evidence="14" id="KW-0732">Signal</keyword>
<dbReference type="Gene3D" id="2.40.170.20">
    <property type="entry name" value="TonB-dependent receptor, beta-barrel domain"/>
    <property type="match status" value="3"/>
</dbReference>
<keyword evidence="7" id="KW-0406">Ion transport</keyword>
<dbReference type="SUPFAM" id="SSF56935">
    <property type="entry name" value="Porins"/>
    <property type="match status" value="1"/>
</dbReference>
<evidence type="ECO:0000256" key="1">
    <source>
        <dbReference type="ARBA" id="ARBA00004571"/>
    </source>
</evidence>
<evidence type="ECO:0000256" key="9">
    <source>
        <dbReference type="ARBA" id="ARBA00023136"/>
    </source>
</evidence>
<comment type="subcellular location">
    <subcellularLocation>
        <location evidence="1 11">Cell outer membrane</location>
        <topology evidence="1 11">Multi-pass membrane protein</topology>
    </subcellularLocation>
</comment>
<proteinExistence type="inferred from homology"/>
<evidence type="ECO:0000256" key="8">
    <source>
        <dbReference type="ARBA" id="ARBA00023077"/>
    </source>
</evidence>
<dbReference type="PANTHER" id="PTHR32552">
    <property type="entry name" value="FERRICHROME IRON RECEPTOR-RELATED"/>
    <property type="match status" value="1"/>
</dbReference>
<dbReference type="Pfam" id="PF00593">
    <property type="entry name" value="TonB_dep_Rec_b-barrel"/>
    <property type="match status" value="1"/>
</dbReference>
<keyword evidence="9 11" id="KW-0472">Membrane</keyword>
<sequence length="866" mass="93050">MKRTLLATSGIIALTVPAAASAQIDEIVVTATKREQTLQEVPVAVSVVQEDTIENAQIIDVFDLQTVVPSLRVSQNQSSGNTTFTIRGFGNGANNVGIEPSVGVFIDGVYRSRSASAISDLAQIERIEVLRGPQSTLFGKNASAGVISIVTERPQFDLGGNVELTYGNYDQKIVKAYLTGPLSETVAFSVQGSINGRDGYAENLTNGDDLNERDRWAVRGQLLFEPTDNLTFRAIADYDQLEEACCYTGNLQAGPTTGVIRALGGQVVTGDFYGYDAYYTFTPQNDIENKGLSLQADWDVGPAQITSITAYREKYGQENFDGDFTSLDVIGELSAISNTKTFTQELRVTGETERFGWLAGAFYFNEDVRADSYVAYGADQRAYVTALALQGAGVDITAPGIIPAIQAGSDLGGQNPLTTIEGALGLPRGTFFADGQTFATLFDQDDESLSLFGQLDFDVTDRLTATVGLNYTTDKKDVSLTSYNQDVFSSLNLVQIGGGLIQQQAFATAFQENTGLAPTPDNIALIGQLNPQGLAAIQAGAQAFADANAANAEVNPLLALVPLQFLPPQVEFPNAVEGGQTDDDDLSYTLRLAYDVTDRVNVYGSYATGFKASSWNLTRDSRPFPSDTGALQAADLLPNTTTAALGTYAGTRFAGPEESKVWEVGAKAQFAWGAVNLALFDQTIEGFQSNLFQGTGFVLANAGKQSVQGAEIEVSATPFDRLDVNFAATLLDPEYDRFVGAPGPNGPTDLSGEKPDGISEVSTSTSFTYHQPTPWGEAFLRGEWQYESDTSTADNVPDTVEGREVNLFNASLGLTMDNGFEALLWGRNLFNDEWVQVAFPGTAQAGTYYGYPNAPRTWGVTVRKRF</sequence>
<evidence type="ECO:0000259" key="16">
    <source>
        <dbReference type="Pfam" id="PF07715"/>
    </source>
</evidence>
<dbReference type="PANTHER" id="PTHR32552:SF81">
    <property type="entry name" value="TONB-DEPENDENT OUTER MEMBRANE RECEPTOR"/>
    <property type="match status" value="1"/>
</dbReference>
<dbReference type="InterPro" id="IPR012910">
    <property type="entry name" value="Plug_dom"/>
</dbReference>
<protein>
    <submittedName>
        <fullName evidence="17">Outer membrane receptor protein involved in Fe transport</fullName>
    </submittedName>
</protein>
<evidence type="ECO:0000256" key="10">
    <source>
        <dbReference type="ARBA" id="ARBA00023237"/>
    </source>
</evidence>
<name>A0A840I745_9PROT</name>
<evidence type="ECO:0000256" key="3">
    <source>
        <dbReference type="ARBA" id="ARBA00022452"/>
    </source>
</evidence>
<keyword evidence="8 12" id="KW-0798">TonB box</keyword>
<keyword evidence="6" id="KW-0408">Iron</keyword>
<evidence type="ECO:0000256" key="6">
    <source>
        <dbReference type="ARBA" id="ARBA00023004"/>
    </source>
</evidence>
<dbReference type="PROSITE" id="PS52016">
    <property type="entry name" value="TONB_DEPENDENT_REC_3"/>
    <property type="match status" value="1"/>
</dbReference>
<organism evidence="17 18">
    <name type="scientific">Parvularcula dongshanensis</name>
    <dbReference type="NCBI Taxonomy" id="1173995"/>
    <lineage>
        <taxon>Bacteria</taxon>
        <taxon>Pseudomonadati</taxon>
        <taxon>Pseudomonadota</taxon>
        <taxon>Alphaproteobacteria</taxon>
        <taxon>Parvularculales</taxon>
        <taxon>Parvularculaceae</taxon>
        <taxon>Parvularcula</taxon>
    </lineage>
</organism>
<dbReference type="EMBL" id="JACHOB010000005">
    <property type="protein sequence ID" value="MBB4659928.1"/>
    <property type="molecule type" value="Genomic_DNA"/>
</dbReference>
<evidence type="ECO:0000256" key="12">
    <source>
        <dbReference type="RuleBase" id="RU003357"/>
    </source>
</evidence>
<dbReference type="Proteomes" id="UP000563524">
    <property type="component" value="Unassembled WGS sequence"/>
</dbReference>
<keyword evidence="4" id="KW-0410">Iron transport</keyword>
<evidence type="ECO:0000256" key="7">
    <source>
        <dbReference type="ARBA" id="ARBA00023065"/>
    </source>
</evidence>
<dbReference type="GO" id="GO:0009279">
    <property type="term" value="C:cell outer membrane"/>
    <property type="evidence" value="ECO:0007669"/>
    <property type="project" value="UniProtKB-SubCell"/>
</dbReference>
<evidence type="ECO:0000256" key="4">
    <source>
        <dbReference type="ARBA" id="ARBA00022496"/>
    </source>
</evidence>
<dbReference type="InterPro" id="IPR039426">
    <property type="entry name" value="TonB-dep_rcpt-like"/>
</dbReference>
<dbReference type="Pfam" id="PF07715">
    <property type="entry name" value="Plug"/>
    <property type="match status" value="1"/>
</dbReference>
<evidence type="ECO:0000256" key="13">
    <source>
        <dbReference type="SAM" id="MobiDB-lite"/>
    </source>
</evidence>
<feature type="chain" id="PRO_5032289739" evidence="14">
    <location>
        <begin position="23"/>
        <end position="866"/>
    </location>
</feature>
<evidence type="ECO:0000313" key="17">
    <source>
        <dbReference type="EMBL" id="MBB4659928.1"/>
    </source>
</evidence>
<evidence type="ECO:0000256" key="5">
    <source>
        <dbReference type="ARBA" id="ARBA00022692"/>
    </source>
</evidence>
<evidence type="ECO:0000259" key="15">
    <source>
        <dbReference type="Pfam" id="PF00593"/>
    </source>
</evidence>
<keyword evidence="3 11" id="KW-1134">Transmembrane beta strand</keyword>
<gene>
    <name evidence="17" type="ORF">GGQ59_002469</name>
</gene>
<dbReference type="AlphaFoldDB" id="A0A840I745"/>
<accession>A0A840I745</accession>
<dbReference type="InterPro" id="IPR000531">
    <property type="entry name" value="Beta-barrel_TonB"/>
</dbReference>
<keyword evidence="17" id="KW-0675">Receptor</keyword>
<dbReference type="InterPro" id="IPR036942">
    <property type="entry name" value="Beta-barrel_TonB_sf"/>
</dbReference>
<evidence type="ECO:0000256" key="2">
    <source>
        <dbReference type="ARBA" id="ARBA00022448"/>
    </source>
</evidence>
<comment type="caution">
    <text evidence="17">The sequence shown here is derived from an EMBL/GenBank/DDBJ whole genome shotgun (WGS) entry which is preliminary data.</text>
</comment>
<keyword evidence="5 11" id="KW-0812">Transmembrane</keyword>
<evidence type="ECO:0000313" key="18">
    <source>
        <dbReference type="Proteomes" id="UP000563524"/>
    </source>
</evidence>
<comment type="similarity">
    <text evidence="11 12">Belongs to the TonB-dependent receptor family.</text>
</comment>
<feature type="signal peptide" evidence="14">
    <location>
        <begin position="1"/>
        <end position="22"/>
    </location>
</feature>
<reference evidence="17 18" key="1">
    <citation type="submission" date="2020-08" db="EMBL/GenBank/DDBJ databases">
        <title>Genomic Encyclopedia of Type Strains, Phase IV (KMG-IV): sequencing the most valuable type-strain genomes for metagenomic binning, comparative biology and taxonomic classification.</title>
        <authorList>
            <person name="Goeker M."/>
        </authorList>
    </citation>
    <scope>NUCLEOTIDE SEQUENCE [LARGE SCALE GENOMIC DNA]</scope>
    <source>
        <strain evidence="17 18">DSM 102850</strain>
    </source>
</reference>
<evidence type="ECO:0000256" key="11">
    <source>
        <dbReference type="PROSITE-ProRule" id="PRU01360"/>
    </source>
</evidence>
<dbReference type="RefSeq" id="WP_183819000.1">
    <property type="nucleotide sequence ID" value="NZ_JACHOB010000005.1"/>
</dbReference>
<feature type="region of interest" description="Disordered" evidence="13">
    <location>
        <begin position="740"/>
        <end position="766"/>
    </location>
</feature>
<keyword evidence="2 11" id="KW-0813">Transport</keyword>
<keyword evidence="18" id="KW-1185">Reference proteome</keyword>
<feature type="domain" description="TonB-dependent receptor plug" evidence="16">
    <location>
        <begin position="38"/>
        <end position="146"/>
    </location>
</feature>
<dbReference type="GO" id="GO:0006826">
    <property type="term" value="P:iron ion transport"/>
    <property type="evidence" value="ECO:0007669"/>
    <property type="project" value="UniProtKB-KW"/>
</dbReference>
<evidence type="ECO:0000256" key="14">
    <source>
        <dbReference type="SAM" id="SignalP"/>
    </source>
</evidence>
<feature type="domain" description="TonB-dependent receptor-like beta-barrel" evidence="15">
    <location>
        <begin position="265"/>
        <end position="829"/>
    </location>
</feature>
<keyword evidence="10 11" id="KW-0998">Cell outer membrane</keyword>